<feature type="domain" description="Replication initiator A N-terminal" evidence="1">
    <location>
        <begin position="156"/>
        <end position="230"/>
    </location>
</feature>
<comment type="caution">
    <text evidence="2">The sequence shown here is derived from an EMBL/GenBank/DDBJ whole genome shotgun (WGS) entry which is preliminary data.</text>
</comment>
<name>A0A5D4T9H9_9BACI</name>
<dbReference type="OrthoDB" id="2632295at2"/>
<dbReference type="EMBL" id="VTET01000004">
    <property type="protein sequence ID" value="TYS72373.1"/>
    <property type="molecule type" value="Genomic_DNA"/>
</dbReference>
<dbReference type="RefSeq" id="WP_148979238.1">
    <property type="nucleotide sequence ID" value="NZ_JBNILM010000004.1"/>
</dbReference>
<dbReference type="AlphaFoldDB" id="A0A5D4T9H9"/>
<accession>A0A5D4T9H9</accession>
<organism evidence="2 3">
    <name type="scientific">Sutcliffiella horikoshii</name>
    <dbReference type="NCBI Taxonomy" id="79883"/>
    <lineage>
        <taxon>Bacteria</taxon>
        <taxon>Bacillati</taxon>
        <taxon>Bacillota</taxon>
        <taxon>Bacilli</taxon>
        <taxon>Bacillales</taxon>
        <taxon>Bacillaceae</taxon>
        <taxon>Sutcliffiella</taxon>
    </lineage>
</organism>
<feature type="domain" description="Replication initiator A N-terminal" evidence="1">
    <location>
        <begin position="14"/>
        <end position="88"/>
    </location>
</feature>
<evidence type="ECO:0000313" key="3">
    <source>
        <dbReference type="Proteomes" id="UP000324517"/>
    </source>
</evidence>
<evidence type="ECO:0000259" key="1">
    <source>
        <dbReference type="Pfam" id="PF06970"/>
    </source>
</evidence>
<evidence type="ECO:0000313" key="2">
    <source>
        <dbReference type="EMBL" id="TYS72373.1"/>
    </source>
</evidence>
<proteinExistence type="predicted"/>
<dbReference type="Pfam" id="PF06970">
    <property type="entry name" value="RepA_N"/>
    <property type="match status" value="2"/>
</dbReference>
<gene>
    <name evidence="2" type="ORF">FZC75_10485</name>
</gene>
<protein>
    <recommendedName>
        <fullName evidence="1">Replication initiator A N-terminal domain-containing protein</fullName>
    </recommendedName>
</protein>
<reference evidence="2 3" key="1">
    <citation type="submission" date="2019-08" db="EMBL/GenBank/DDBJ databases">
        <title>Bacillus genomes from the desert of Cuatro Cienegas, Coahuila.</title>
        <authorList>
            <person name="Olmedo-Alvarez G."/>
        </authorList>
    </citation>
    <scope>NUCLEOTIDE SEQUENCE [LARGE SCALE GENOMIC DNA]</scope>
    <source>
        <strain evidence="2 3">CH98b_3T</strain>
    </source>
</reference>
<dbReference type="Proteomes" id="UP000324517">
    <property type="component" value="Unassembled WGS sequence"/>
</dbReference>
<sequence>MKNKYNRADNDGIKFYRLPKVLCQNPTYNNMKARNKLAYAVLQGRLDNSKKNGWKDKNGDIYFFYSNQNLMKVLNCCETTVTSITKELLEAKLIMSVDGGRAKKYYLCYPFLSEGDIYRVDYKDNSISDNLGRDLTRFVQTRMNSKKNEKDQYSEKYYKIPTVFMKNTIYKKLSSNAKILYGVFQDRLSFSEENGLYDLNGDYYFEYKMSDLSSVLCVSMKSARKYKDELVKAQLLHEERTGRASKFYLLKPELTEEDLYLISKTKKVRDNPSNHKVFTSEEHKLKVRKEKFNGQRGDLFGTEQQSLGISNTFLNNFISNNNFKSHHPKIEVFLTTFLKENQIDEEAIFNLTYFLKHEKTKNLNEADLLELTQFIIKKNEQFNTQLIDEVIHYFFDIEQYESNKGLATIIKLELSLFLSQEKVKDTATLSFVITQLEAYPTRSQNYRNHFKAILASASNQNMIICSKKNNSSENEKPNWAILPGEKISDDDINYYRLNNLDYFFHKYGVELTTKVTIYLEKLNAKVVDTDIVKVLACYLMDRFGFFDFYYANEFESMFLNSTIKEAISYLGTELLTREQLLQQDIKIYKMLEYNECQIEQLEQQLHEIQLEKAQYY</sequence>
<dbReference type="InterPro" id="IPR010724">
    <property type="entry name" value="RepA_N"/>
</dbReference>